<feature type="transmembrane region" description="Helical" evidence="1">
    <location>
        <begin position="44"/>
        <end position="65"/>
    </location>
</feature>
<evidence type="ECO:0000313" key="3">
    <source>
        <dbReference type="Proteomes" id="UP001589758"/>
    </source>
</evidence>
<dbReference type="RefSeq" id="WP_385876079.1">
    <property type="nucleotide sequence ID" value="NZ_JBHLXE010000027.1"/>
</dbReference>
<proteinExistence type="predicted"/>
<dbReference type="Proteomes" id="UP001589758">
    <property type="component" value="Unassembled WGS sequence"/>
</dbReference>
<keyword evidence="3" id="KW-1185">Reference proteome</keyword>
<gene>
    <name evidence="2" type="ORF">ACFFIT_02550</name>
</gene>
<name>A0ABV6C7P5_9GAMM</name>
<keyword evidence="1" id="KW-1133">Transmembrane helix</keyword>
<keyword evidence="1" id="KW-0472">Membrane</keyword>
<evidence type="ECO:0000313" key="2">
    <source>
        <dbReference type="EMBL" id="MFC0178983.1"/>
    </source>
</evidence>
<keyword evidence="1" id="KW-0812">Transmembrane</keyword>
<feature type="transmembrane region" description="Helical" evidence="1">
    <location>
        <begin position="12"/>
        <end position="32"/>
    </location>
</feature>
<reference evidence="2 3" key="1">
    <citation type="submission" date="2024-09" db="EMBL/GenBank/DDBJ databases">
        <authorList>
            <person name="Sun Q."/>
            <person name="Mori K."/>
        </authorList>
    </citation>
    <scope>NUCLEOTIDE SEQUENCE [LARGE SCALE GENOMIC DNA]</scope>
    <source>
        <strain evidence="2 3">CCM 8545</strain>
    </source>
</reference>
<accession>A0ABV6C7P5</accession>
<comment type="caution">
    <text evidence="2">The sequence shown here is derived from an EMBL/GenBank/DDBJ whole genome shotgun (WGS) entry which is preliminary data.</text>
</comment>
<protein>
    <recommendedName>
        <fullName evidence="4">Holin</fullName>
    </recommendedName>
</protein>
<sequence length="109" mass="12628">MMNEHIQLLFETYNWMTISNLVVSLLNFILMFAYHKPPEKKPNFFKSLLATAMMFWMGFISYRILTLGYDGNIDLGELGFNTTFLLFVIIERGNAYLATKRAVSPFLGN</sequence>
<dbReference type="EMBL" id="JBHLXE010000027">
    <property type="protein sequence ID" value="MFC0178983.1"/>
    <property type="molecule type" value="Genomic_DNA"/>
</dbReference>
<organism evidence="2 3">
    <name type="scientific">Thorsellia kenyensis</name>
    <dbReference type="NCBI Taxonomy" id="1549888"/>
    <lineage>
        <taxon>Bacteria</taxon>
        <taxon>Pseudomonadati</taxon>
        <taxon>Pseudomonadota</taxon>
        <taxon>Gammaproteobacteria</taxon>
        <taxon>Enterobacterales</taxon>
        <taxon>Thorselliaceae</taxon>
        <taxon>Thorsellia</taxon>
    </lineage>
</organism>
<evidence type="ECO:0000256" key="1">
    <source>
        <dbReference type="SAM" id="Phobius"/>
    </source>
</evidence>
<evidence type="ECO:0008006" key="4">
    <source>
        <dbReference type="Google" id="ProtNLM"/>
    </source>
</evidence>